<reference evidence="3" key="1">
    <citation type="submission" date="2022-07" db="EMBL/GenBank/DDBJ databases">
        <title>Genome analysis of Parmales, a sister group of diatoms, reveals the evolutionary specialization of diatoms from phago-mixotrophs to photoautotrophs.</title>
        <authorList>
            <person name="Ban H."/>
            <person name="Sato S."/>
            <person name="Yoshikawa S."/>
            <person name="Kazumasa Y."/>
            <person name="Nakamura Y."/>
            <person name="Ichinomiya M."/>
            <person name="Saitoh K."/>
            <person name="Sato N."/>
            <person name="Blanc-Mathieu R."/>
            <person name="Endo H."/>
            <person name="Kuwata A."/>
            <person name="Ogata H."/>
        </authorList>
    </citation>
    <scope>NUCLEOTIDE SEQUENCE</scope>
</reference>
<protein>
    <submittedName>
        <fullName evidence="3">Uncharacterized protein</fullName>
    </submittedName>
</protein>
<keyword evidence="4" id="KW-1185">Reference proteome</keyword>
<dbReference type="Proteomes" id="UP001165082">
    <property type="component" value="Unassembled WGS sequence"/>
</dbReference>
<accession>A0A9W7CER7</accession>
<keyword evidence="2" id="KW-1133">Transmembrane helix</keyword>
<feature type="compositionally biased region" description="Polar residues" evidence="1">
    <location>
        <begin position="99"/>
        <end position="117"/>
    </location>
</feature>
<dbReference type="AlphaFoldDB" id="A0A9W7CER7"/>
<dbReference type="EMBL" id="BRXZ01000106">
    <property type="protein sequence ID" value="GMI05242.1"/>
    <property type="molecule type" value="Genomic_DNA"/>
</dbReference>
<proteinExistence type="predicted"/>
<evidence type="ECO:0000256" key="2">
    <source>
        <dbReference type="SAM" id="Phobius"/>
    </source>
</evidence>
<gene>
    <name evidence="3" type="ORF">TrRE_jg10063</name>
</gene>
<name>A0A9W7CER7_9STRA</name>
<comment type="caution">
    <text evidence="3">The sequence shown here is derived from an EMBL/GenBank/DDBJ whole genome shotgun (WGS) entry which is preliminary data.</text>
</comment>
<keyword evidence="2" id="KW-0812">Transmembrane</keyword>
<feature type="transmembrane region" description="Helical" evidence="2">
    <location>
        <begin position="126"/>
        <end position="149"/>
    </location>
</feature>
<evidence type="ECO:0000313" key="4">
    <source>
        <dbReference type="Proteomes" id="UP001165082"/>
    </source>
</evidence>
<evidence type="ECO:0000313" key="3">
    <source>
        <dbReference type="EMBL" id="GMI05242.1"/>
    </source>
</evidence>
<keyword evidence="2" id="KW-0472">Membrane</keyword>
<sequence>MSRGSNFGYSTFNKQMYNVCADDGESNNLLDSTGQVLDSSNAAILSGLLKALSCHDMRTDPAQAQSFVECSLNGEVIDTTSPTPSPTRSPTAVIPFDTLSPTPAETPYPTSSPDGSDGWTSDSLKLIAGGVVGVVLLVLLSCLFCWCCSAKKQKDAPPKPKRFVELKARNLV</sequence>
<feature type="region of interest" description="Disordered" evidence="1">
    <location>
        <begin position="97"/>
        <end position="117"/>
    </location>
</feature>
<organism evidence="3 4">
    <name type="scientific">Triparma retinervis</name>
    <dbReference type="NCBI Taxonomy" id="2557542"/>
    <lineage>
        <taxon>Eukaryota</taxon>
        <taxon>Sar</taxon>
        <taxon>Stramenopiles</taxon>
        <taxon>Ochrophyta</taxon>
        <taxon>Bolidophyceae</taxon>
        <taxon>Parmales</taxon>
        <taxon>Triparmaceae</taxon>
        <taxon>Triparma</taxon>
    </lineage>
</organism>
<evidence type="ECO:0000256" key="1">
    <source>
        <dbReference type="SAM" id="MobiDB-lite"/>
    </source>
</evidence>